<sequence length="164" mass="19039">MGKVIKGIFFLIAIFLFLNGCHSSVEKEDMFQFKNSYVGDNGAVGHITRQLPSPKGEHISGLELKTTEEPYGIIVNYRNKEITEEIEKNYKETALYNATFILALVKNADWVKFNFIEKEYKITRAELQNWYGKDVREFINEEELSAFIQAHLKDKNGVNQFFNE</sequence>
<reference evidence="3" key="1">
    <citation type="submission" date="2016-05" db="EMBL/GenBank/DDBJ databases">
        <authorList>
            <person name="Liu B."/>
            <person name="Wang J."/>
            <person name="Zhu Y."/>
            <person name="Liu G."/>
            <person name="Chen Q."/>
            <person name="Chen Z."/>
            <person name="Lan J."/>
            <person name="Che J."/>
            <person name="Ge C."/>
            <person name="Shi H."/>
            <person name="Pan Z."/>
            <person name="Liu X."/>
        </authorList>
    </citation>
    <scope>NUCLEOTIDE SEQUENCE [LARGE SCALE GENOMIC DNA]</scope>
    <source>
        <strain evidence="3">FJAT-27215</strain>
    </source>
</reference>
<keyword evidence="3" id="KW-1185">Reference proteome</keyword>
<dbReference type="AlphaFoldDB" id="A0A1B9AJA8"/>
<dbReference type="InterPro" id="IPR032250">
    <property type="entry name" value="DUF4825"/>
</dbReference>
<evidence type="ECO:0000259" key="1">
    <source>
        <dbReference type="Pfam" id="PF16107"/>
    </source>
</evidence>
<organism evidence="2 3">
    <name type="scientific">Pseudobacillus wudalianchiensis</name>
    <dbReference type="NCBI Taxonomy" id="1743143"/>
    <lineage>
        <taxon>Bacteria</taxon>
        <taxon>Bacillati</taxon>
        <taxon>Bacillota</taxon>
        <taxon>Bacilli</taxon>
        <taxon>Bacillales</taxon>
        <taxon>Bacillaceae</taxon>
        <taxon>Pseudobacillus</taxon>
    </lineage>
</organism>
<evidence type="ECO:0000313" key="2">
    <source>
        <dbReference type="EMBL" id="OCA83929.1"/>
    </source>
</evidence>
<dbReference type="RefSeq" id="WP_065411557.1">
    <property type="nucleotide sequence ID" value="NZ_MAYT01000028.1"/>
</dbReference>
<dbReference type="Pfam" id="PF16107">
    <property type="entry name" value="DUF4825"/>
    <property type="match status" value="1"/>
</dbReference>
<protein>
    <recommendedName>
        <fullName evidence="1">DUF4825 domain-containing protein</fullName>
    </recommendedName>
</protein>
<gene>
    <name evidence="2" type="ORF">A8F95_13220</name>
</gene>
<feature type="domain" description="DUF4825" evidence="1">
    <location>
        <begin position="31"/>
        <end position="122"/>
    </location>
</feature>
<accession>A0A1B9AJA8</accession>
<dbReference type="Proteomes" id="UP000092578">
    <property type="component" value="Unassembled WGS sequence"/>
</dbReference>
<evidence type="ECO:0000313" key="3">
    <source>
        <dbReference type="Proteomes" id="UP000092578"/>
    </source>
</evidence>
<dbReference type="EMBL" id="MAYT01000028">
    <property type="protein sequence ID" value="OCA83929.1"/>
    <property type="molecule type" value="Genomic_DNA"/>
</dbReference>
<name>A0A1B9AJA8_9BACI</name>
<proteinExistence type="predicted"/>
<comment type="caution">
    <text evidence="2">The sequence shown here is derived from an EMBL/GenBank/DDBJ whole genome shotgun (WGS) entry which is preliminary data.</text>
</comment>